<keyword evidence="2" id="KW-1185">Reference proteome</keyword>
<name>A0ACD3B983_9AGAR</name>
<gene>
    <name evidence="1" type="ORF">BDN72DRAFT_955984</name>
</gene>
<dbReference type="EMBL" id="ML208270">
    <property type="protein sequence ID" value="TFK74132.1"/>
    <property type="molecule type" value="Genomic_DNA"/>
</dbReference>
<organism evidence="1 2">
    <name type="scientific">Pluteus cervinus</name>
    <dbReference type="NCBI Taxonomy" id="181527"/>
    <lineage>
        <taxon>Eukaryota</taxon>
        <taxon>Fungi</taxon>
        <taxon>Dikarya</taxon>
        <taxon>Basidiomycota</taxon>
        <taxon>Agaricomycotina</taxon>
        <taxon>Agaricomycetes</taxon>
        <taxon>Agaricomycetidae</taxon>
        <taxon>Agaricales</taxon>
        <taxon>Pluteineae</taxon>
        <taxon>Pluteaceae</taxon>
        <taxon>Pluteus</taxon>
    </lineage>
</organism>
<reference evidence="1 2" key="1">
    <citation type="journal article" date="2019" name="Nat. Ecol. Evol.">
        <title>Megaphylogeny resolves global patterns of mushroom evolution.</title>
        <authorList>
            <person name="Varga T."/>
            <person name="Krizsan K."/>
            <person name="Foldi C."/>
            <person name="Dima B."/>
            <person name="Sanchez-Garcia M."/>
            <person name="Sanchez-Ramirez S."/>
            <person name="Szollosi G.J."/>
            <person name="Szarkandi J.G."/>
            <person name="Papp V."/>
            <person name="Albert L."/>
            <person name="Andreopoulos W."/>
            <person name="Angelini C."/>
            <person name="Antonin V."/>
            <person name="Barry K.W."/>
            <person name="Bougher N.L."/>
            <person name="Buchanan P."/>
            <person name="Buyck B."/>
            <person name="Bense V."/>
            <person name="Catcheside P."/>
            <person name="Chovatia M."/>
            <person name="Cooper J."/>
            <person name="Damon W."/>
            <person name="Desjardin D."/>
            <person name="Finy P."/>
            <person name="Geml J."/>
            <person name="Haridas S."/>
            <person name="Hughes K."/>
            <person name="Justo A."/>
            <person name="Karasinski D."/>
            <person name="Kautmanova I."/>
            <person name="Kiss B."/>
            <person name="Kocsube S."/>
            <person name="Kotiranta H."/>
            <person name="LaButti K.M."/>
            <person name="Lechner B.E."/>
            <person name="Liimatainen K."/>
            <person name="Lipzen A."/>
            <person name="Lukacs Z."/>
            <person name="Mihaltcheva S."/>
            <person name="Morgado L.N."/>
            <person name="Niskanen T."/>
            <person name="Noordeloos M.E."/>
            <person name="Ohm R.A."/>
            <person name="Ortiz-Santana B."/>
            <person name="Ovrebo C."/>
            <person name="Racz N."/>
            <person name="Riley R."/>
            <person name="Savchenko A."/>
            <person name="Shiryaev A."/>
            <person name="Soop K."/>
            <person name="Spirin V."/>
            <person name="Szebenyi C."/>
            <person name="Tomsovsky M."/>
            <person name="Tulloss R.E."/>
            <person name="Uehling J."/>
            <person name="Grigoriev I.V."/>
            <person name="Vagvolgyi C."/>
            <person name="Papp T."/>
            <person name="Martin F.M."/>
            <person name="Miettinen O."/>
            <person name="Hibbett D.S."/>
            <person name="Nagy L.G."/>
        </authorList>
    </citation>
    <scope>NUCLEOTIDE SEQUENCE [LARGE SCALE GENOMIC DNA]</scope>
    <source>
        <strain evidence="1 2">NL-1719</strain>
    </source>
</reference>
<protein>
    <submittedName>
        <fullName evidence="1">Uncharacterized protein</fullName>
    </submittedName>
</protein>
<accession>A0ACD3B983</accession>
<dbReference type="Proteomes" id="UP000308600">
    <property type="component" value="Unassembled WGS sequence"/>
</dbReference>
<evidence type="ECO:0000313" key="1">
    <source>
        <dbReference type="EMBL" id="TFK74132.1"/>
    </source>
</evidence>
<evidence type="ECO:0000313" key="2">
    <source>
        <dbReference type="Proteomes" id="UP000308600"/>
    </source>
</evidence>
<sequence>MNDPNFPDELDITPSSNTTTNGFDPDGIFGQSAQKDAIQKYGIAGRVWEAAYVLISYAQLSQESRGTWSFDPPFWGHDRQQEADRLPFTMVELGAGLGIVSAAISAHLTPQRDIIIATDLPEVCPLLENMLGEHSPTLSVRPLAWGNQEHVRNLTAEYFTHRPLTHIICSDLVYFPELLAPLLRTLLCLTTPSTTSKGTSPAKDLFLTPEVVISYKTRSLPKETPFWSTFGLWFEYHPVLVQQSPVHQWEIFHGSSQVLTTDGDDIFVFVGRRRCESMYWTITEDDGELMSGVGAGGTSGPKVDGTFESLLLMSLDYGN</sequence>
<proteinExistence type="predicted"/>